<dbReference type="RefSeq" id="WP_105045317.1">
    <property type="nucleotide sequence ID" value="NZ_CP150662.1"/>
</dbReference>
<organism evidence="2 3">
    <name type="scientific">Polaribacter gangjinensis</name>
    <dbReference type="NCBI Taxonomy" id="574710"/>
    <lineage>
        <taxon>Bacteria</taxon>
        <taxon>Pseudomonadati</taxon>
        <taxon>Bacteroidota</taxon>
        <taxon>Flavobacteriia</taxon>
        <taxon>Flavobacteriales</taxon>
        <taxon>Flavobacteriaceae</taxon>
    </lineage>
</organism>
<reference evidence="2 3" key="1">
    <citation type="submission" date="2016-12" db="EMBL/GenBank/DDBJ databases">
        <title>Trade-off between light-utilization and light-protection in marine flavobacteria.</title>
        <authorList>
            <person name="Kumagai Y."/>
            <person name="Yoshizawa S."/>
            <person name="Kogure K."/>
            <person name="Iwasaki W."/>
        </authorList>
    </citation>
    <scope>NUCLEOTIDE SEQUENCE [LARGE SCALE GENOMIC DNA]</scope>
    <source>
        <strain evidence="2 3">KCTC 22729</strain>
    </source>
</reference>
<evidence type="ECO:0000313" key="2">
    <source>
        <dbReference type="EMBL" id="PQJ74167.1"/>
    </source>
</evidence>
<dbReference type="Pfam" id="PF18755">
    <property type="entry name" value="RAMA"/>
    <property type="match status" value="1"/>
</dbReference>
<dbReference type="EMBL" id="MSCL01000001">
    <property type="protein sequence ID" value="PQJ74167.1"/>
    <property type="molecule type" value="Genomic_DNA"/>
</dbReference>
<keyword evidence="3" id="KW-1185">Reference proteome</keyword>
<accession>A0A2S7W974</accession>
<dbReference type="Proteomes" id="UP000237608">
    <property type="component" value="Unassembled WGS sequence"/>
</dbReference>
<feature type="domain" description="RAMA" evidence="1">
    <location>
        <begin position="9"/>
        <end position="100"/>
    </location>
</feature>
<name>A0A2S7W974_9FLAO</name>
<sequence>MEAKTNDLTEITLKMLLDEGIIENGTVLYSDTNPTKTAKINSDGFIDLKIDGSQKLYPFPSGAARALVNLSVNGWKFWKIKINDELKEISELRQIYKERKK</sequence>
<evidence type="ECO:0000313" key="3">
    <source>
        <dbReference type="Proteomes" id="UP000237608"/>
    </source>
</evidence>
<dbReference type="OrthoDB" id="1441620at2"/>
<protein>
    <recommendedName>
        <fullName evidence="1">RAMA domain-containing protein</fullName>
    </recommendedName>
</protein>
<gene>
    <name evidence="2" type="ORF">BTO13_02255</name>
</gene>
<proteinExistence type="predicted"/>
<dbReference type="AlphaFoldDB" id="A0A2S7W974"/>
<dbReference type="InterPro" id="IPR040843">
    <property type="entry name" value="RAMA"/>
</dbReference>
<comment type="caution">
    <text evidence="2">The sequence shown here is derived from an EMBL/GenBank/DDBJ whole genome shotgun (WGS) entry which is preliminary data.</text>
</comment>
<evidence type="ECO:0000259" key="1">
    <source>
        <dbReference type="Pfam" id="PF18755"/>
    </source>
</evidence>